<reference evidence="2" key="1">
    <citation type="submission" date="2018-05" db="EMBL/GenBank/DDBJ databases">
        <authorList>
            <person name="Lanie J.A."/>
            <person name="Ng W.-L."/>
            <person name="Kazmierczak K.M."/>
            <person name="Andrzejewski T.M."/>
            <person name="Davidsen T.M."/>
            <person name="Wayne K.J."/>
            <person name="Tettelin H."/>
            <person name="Glass J.I."/>
            <person name="Rusch D."/>
            <person name="Podicherti R."/>
            <person name="Tsui H.-C.T."/>
            <person name="Winkler M.E."/>
        </authorList>
    </citation>
    <scope>NUCLEOTIDE SEQUENCE</scope>
</reference>
<sequence>MIRSLVIIRRALPLLVALTFAGCADEAAPVIRDVNVRQTDNQSTPLAAIVTLLTHEPARIRLDISDGTNGWSLEAEPDYDRSHEIPVFGLRPGREHSFTVYAVDKSANSSVAGPFMLAPIPLPELFPDIRVTVSNSFAMEPGLTLFNLMHWYEDRRDAEYGSLVIVNQLGEVVWFHDAGFPLLDARQLENGNILYMNSKYGMLVEVDMLGNAVSRWHSTGVPKDVPEDSIPVETETFHHEVSVMPNGNFLTLGAELRDFDEYPSSEQDPDAPSQPATVVGDVILEFTPAGDIVHSWSFLDILDPHRFGYQSLDPGFWKPVFGEDHAGALRDWMHANAIIYDDRDHSVIVSSRTQDAVVKVDLDTGELQWILGVPDGWHEPWSEHLLAPVQFVGMGRYADKKDMEWPYHQHAPMITPRGTLLLYDNGNFRSRPFNVSQKPEDSYSRAVEYSINEITMEVSEVWSHGGPGEGAIYSSFISDADWLPRTENVLVTHGGILTAQDGRRADGVGLDVRRSARIMEIKRVNTIVPFQTQGFVPNETVFEMTIDTNTATGGWHVYRAERISSTLHHEGWGNVVTFTADENP</sequence>
<proteinExistence type="predicted"/>
<organism evidence="2">
    <name type="scientific">marine metagenome</name>
    <dbReference type="NCBI Taxonomy" id="408172"/>
    <lineage>
        <taxon>unclassified sequences</taxon>
        <taxon>metagenomes</taxon>
        <taxon>ecological metagenomes</taxon>
    </lineage>
</organism>
<feature type="domain" description="Arylsulfotransferase N-terminal" evidence="1">
    <location>
        <begin position="43"/>
        <end position="105"/>
    </location>
</feature>
<dbReference type="Pfam" id="PF05935">
    <property type="entry name" value="Arylsulfotrans"/>
    <property type="match status" value="1"/>
</dbReference>
<dbReference type="SUPFAM" id="SSF63829">
    <property type="entry name" value="Calcium-dependent phosphotriesterase"/>
    <property type="match status" value="1"/>
</dbReference>
<dbReference type="PROSITE" id="PS51257">
    <property type="entry name" value="PROKAR_LIPOPROTEIN"/>
    <property type="match status" value="1"/>
</dbReference>
<evidence type="ECO:0000259" key="1">
    <source>
        <dbReference type="Pfam" id="PF17425"/>
    </source>
</evidence>
<dbReference type="EMBL" id="UINC01001123">
    <property type="protein sequence ID" value="SUZ71488.1"/>
    <property type="molecule type" value="Genomic_DNA"/>
</dbReference>
<dbReference type="InterPro" id="IPR053143">
    <property type="entry name" value="Arylsulfate_ST"/>
</dbReference>
<dbReference type="GO" id="GO:0004062">
    <property type="term" value="F:aryl sulfotransferase activity"/>
    <property type="evidence" value="ECO:0007669"/>
    <property type="project" value="InterPro"/>
</dbReference>
<protein>
    <recommendedName>
        <fullName evidence="1">Arylsulfotransferase N-terminal domain-containing protein</fullName>
    </recommendedName>
</protein>
<dbReference type="Gene3D" id="2.60.40.3100">
    <property type="entry name" value="Arylsulphate sulphotransferase monomer, N-terminal domain"/>
    <property type="match status" value="1"/>
</dbReference>
<dbReference type="InterPro" id="IPR038477">
    <property type="entry name" value="ASST_N_sf"/>
</dbReference>
<dbReference type="AlphaFoldDB" id="A0A381PY03"/>
<dbReference type="InterPro" id="IPR010262">
    <property type="entry name" value="Arylsulfotransferase_bact"/>
</dbReference>
<dbReference type="PANTHER" id="PTHR35340">
    <property type="entry name" value="PQQ ENZYME REPEAT PROTEIN-RELATED"/>
    <property type="match status" value="1"/>
</dbReference>
<accession>A0A381PY03</accession>
<evidence type="ECO:0000313" key="2">
    <source>
        <dbReference type="EMBL" id="SUZ71488.1"/>
    </source>
</evidence>
<dbReference type="PANTHER" id="PTHR35340:SF10">
    <property type="entry name" value="CYTOPLASMIC PROTEIN"/>
    <property type="match status" value="1"/>
</dbReference>
<dbReference type="Pfam" id="PF17425">
    <property type="entry name" value="Arylsulfotran_N"/>
    <property type="match status" value="1"/>
</dbReference>
<gene>
    <name evidence="2" type="ORF">METZ01_LOCUS24342</name>
</gene>
<dbReference type="InterPro" id="IPR035391">
    <property type="entry name" value="Arylsulfotran_N"/>
</dbReference>
<name>A0A381PY03_9ZZZZ</name>